<dbReference type="Gene3D" id="2.60.120.380">
    <property type="match status" value="1"/>
</dbReference>
<evidence type="ECO:0000256" key="1">
    <source>
        <dbReference type="ARBA" id="ARBA00011073"/>
    </source>
</evidence>
<protein>
    <submittedName>
        <fullName evidence="7">Subtilase family</fullName>
    </submittedName>
</protein>
<feature type="active site" description="Charge relay system" evidence="5">
    <location>
        <position position="318"/>
    </location>
</feature>
<dbReference type="Gene3D" id="3.40.50.200">
    <property type="entry name" value="Peptidase S8/S53 domain"/>
    <property type="match status" value="1"/>
</dbReference>
<dbReference type="InterPro" id="IPR034058">
    <property type="entry name" value="TagA/B/C/D_pept_dom"/>
</dbReference>
<evidence type="ECO:0000256" key="4">
    <source>
        <dbReference type="ARBA" id="ARBA00022825"/>
    </source>
</evidence>
<dbReference type="SUPFAM" id="SSF49785">
    <property type="entry name" value="Galactose-binding domain-like"/>
    <property type="match status" value="1"/>
</dbReference>
<accession>G2LKU4</accession>
<keyword evidence="8" id="KW-1185">Reference proteome</keyword>
<dbReference type="PANTHER" id="PTHR43399">
    <property type="entry name" value="SUBTILISIN-RELATED"/>
    <property type="match status" value="1"/>
</dbReference>
<feature type="active site" description="Charge relay system" evidence="5">
    <location>
        <position position="528"/>
    </location>
</feature>
<organism evidence="7 8">
    <name type="scientific">Chloracidobacterium thermophilum (strain B)</name>
    <dbReference type="NCBI Taxonomy" id="981222"/>
    <lineage>
        <taxon>Bacteria</taxon>
        <taxon>Pseudomonadati</taxon>
        <taxon>Acidobacteriota</taxon>
        <taxon>Terriglobia</taxon>
        <taxon>Terriglobales</taxon>
        <taxon>Acidobacteriaceae</taxon>
        <taxon>Chloracidobacterium</taxon>
    </lineage>
</organism>
<feature type="active site" description="Charge relay system" evidence="5">
    <location>
        <position position="282"/>
    </location>
</feature>
<feature type="domain" description="Peptidase S8/S53" evidence="6">
    <location>
        <begin position="273"/>
        <end position="594"/>
    </location>
</feature>
<dbReference type="GO" id="GO:0004252">
    <property type="term" value="F:serine-type endopeptidase activity"/>
    <property type="evidence" value="ECO:0007669"/>
    <property type="project" value="UniProtKB-UniRule"/>
</dbReference>
<dbReference type="Proteomes" id="UP000006791">
    <property type="component" value="Chromosome 2"/>
</dbReference>
<dbReference type="SUPFAM" id="SSF52743">
    <property type="entry name" value="Subtilisin-like"/>
    <property type="match status" value="1"/>
</dbReference>
<dbReference type="PROSITE" id="PS51892">
    <property type="entry name" value="SUBTILASE"/>
    <property type="match status" value="1"/>
</dbReference>
<dbReference type="InterPro" id="IPR015500">
    <property type="entry name" value="Peptidase_S8_subtilisin-rel"/>
</dbReference>
<dbReference type="RefSeq" id="WP_014101037.1">
    <property type="nucleotide sequence ID" value="NC_016025.1"/>
</dbReference>
<dbReference type="InterPro" id="IPR051048">
    <property type="entry name" value="Peptidase_S8/S53_subtilisin"/>
</dbReference>
<evidence type="ECO:0000256" key="3">
    <source>
        <dbReference type="ARBA" id="ARBA00022801"/>
    </source>
</evidence>
<dbReference type="InterPro" id="IPR023828">
    <property type="entry name" value="Peptidase_S8_Ser-AS"/>
</dbReference>
<gene>
    <name evidence="7" type="ordered locus">Cabther_B0297</name>
</gene>
<dbReference type="GO" id="GO:0006508">
    <property type="term" value="P:proteolysis"/>
    <property type="evidence" value="ECO:0007669"/>
    <property type="project" value="UniProtKB-KW"/>
</dbReference>
<dbReference type="InterPro" id="IPR008979">
    <property type="entry name" value="Galactose-bd-like_sf"/>
</dbReference>
<dbReference type="PRINTS" id="PR00723">
    <property type="entry name" value="SUBTILISIN"/>
</dbReference>
<keyword evidence="2 5" id="KW-0645">Protease</keyword>
<dbReference type="PANTHER" id="PTHR43399:SF4">
    <property type="entry name" value="CELL WALL-ASSOCIATED PROTEASE"/>
    <property type="match status" value="1"/>
</dbReference>
<proteinExistence type="inferred from homology"/>
<evidence type="ECO:0000313" key="8">
    <source>
        <dbReference type="Proteomes" id="UP000006791"/>
    </source>
</evidence>
<dbReference type="HOGENOM" id="CLU_252065_0_0_0"/>
<dbReference type="Gene3D" id="2.60.40.10">
    <property type="entry name" value="Immunoglobulins"/>
    <property type="match status" value="1"/>
</dbReference>
<dbReference type="KEGG" id="ctm:Cabther_B0297"/>
<keyword evidence="4 5" id="KW-0720">Serine protease</keyword>
<dbReference type="STRING" id="981222.Cabther_B0297"/>
<evidence type="ECO:0000259" key="6">
    <source>
        <dbReference type="Pfam" id="PF00082"/>
    </source>
</evidence>
<dbReference type="InterPro" id="IPR000209">
    <property type="entry name" value="Peptidase_S8/S53_dom"/>
</dbReference>
<name>G2LKU4_CHLTF</name>
<dbReference type="InterPro" id="IPR036852">
    <property type="entry name" value="Peptidase_S8/S53_dom_sf"/>
</dbReference>
<evidence type="ECO:0000256" key="2">
    <source>
        <dbReference type="ARBA" id="ARBA00022670"/>
    </source>
</evidence>
<keyword evidence="3 5" id="KW-0378">Hydrolase</keyword>
<evidence type="ECO:0000313" key="7">
    <source>
        <dbReference type="EMBL" id="AEP13299.1"/>
    </source>
</evidence>
<dbReference type="Pfam" id="PF00082">
    <property type="entry name" value="Peptidase_S8"/>
    <property type="match status" value="1"/>
</dbReference>
<reference evidence="7 8" key="1">
    <citation type="journal article" date="2012" name="Environ. Microbiol.">
        <title>Complete genome of Candidatus Chloracidobacterium thermophilum, a chlorophyll-based photoheterotroph belonging to the phylum Acidobacteria.</title>
        <authorList>
            <person name="Garcia Costas A.M."/>
            <person name="Liu Z."/>
            <person name="Tomsho L.P."/>
            <person name="Schuster S.C."/>
            <person name="Ward D.M."/>
            <person name="Bryant D.A."/>
        </authorList>
    </citation>
    <scope>NUCLEOTIDE SEQUENCE [LARGE SCALE GENOMIC DNA]</scope>
    <source>
        <strain evidence="7 8">B</strain>
    </source>
</reference>
<dbReference type="OrthoDB" id="9798386at2"/>
<evidence type="ECO:0000256" key="5">
    <source>
        <dbReference type="PROSITE-ProRule" id="PRU01240"/>
    </source>
</evidence>
<dbReference type="InterPro" id="IPR013783">
    <property type="entry name" value="Ig-like_fold"/>
</dbReference>
<dbReference type="CDD" id="cd04842">
    <property type="entry name" value="Peptidases_S8_Kp43_protease"/>
    <property type="match status" value="1"/>
</dbReference>
<dbReference type="PROSITE" id="PS00138">
    <property type="entry name" value="SUBTILASE_SER"/>
    <property type="match status" value="1"/>
</dbReference>
<sequence>MARLMPPRRLWIGFLVGLLVMLVAVGLPVRQQAAGRGYSVTMSEVAMPTDFTISIGGFCFDPRKDDPARALAARGGYLTEAAGDSYQIVQFNGRAQDAWLAELRQAGIEPLQYIPHQAYLAYVPAGVREAVAQKEYVRWMGLYQPAYKLSPALQWLLTGKAGKPSADGTYLVATFKRSGLETATERLESLGKVITVETMPAGAVFDVLRVRLSPAAVIQAAQASEVMAIEPYVTPMPEDERNAQVTAGNYTGTGIDNLAAPGYNPQAQFGSNGSGITVGVVDDGVEIPSPQGFYITAANAVAGPPRGADSSQSFRGGHGHLCASIIAGTTPFPNILDPRGYNYGLGVAPGAHIVSVPLITGGAFQGGDVTAVNDTVTTLPPNGIRATISNNSWGAGVATDYGTREAQYDAFTRDASQGDGIDPLLFVFSSGNNGPGSQTLTRPKAAKNVITVGSSVGLRPELPSFQGVPNTNIDFISNYSSRGPAADGRIKPDVCAPGQQITGPQSASNQVGFGTLGDGVHIRGSGTSFAAPHVSGAAAVFSGWWRATNAGQFPAPALIKAALINGAVDMNAEHPGVPGSSSTEPIPNIAEGWGRVNLRNSIPGGVPTVYVNENVPLLDNGQTYVFTGQVANGGQPLRVTLVYTDVPGAPGANPALVNDLDLSVSVGGQTYRGNVFANGLSTPGGNADNRNNVENVFLPPQPAGTPVVVRVAATALNGDGIPGNSDTTDQHFALVIRNAVASTPTTPLLAVSNVMATEVGGNGNGLLEPCEQGSLMLGLRNDGTPATGLSATLTALTPGVSILSGTGTFANIGQGQSVTGPTPAFRFLLGPTVPCGQVVQFQLTVNFTGGGSPFVTTVQVPTGGNNYVFTPSGGATIPAGGQLVAGSQQDDALIPLTAPFAFSIYGTNVAAGATVTADTNGVLRLAGGGASAFGNTSLPFPGFGSAPALCVFWDDIDLRAQQSGPPSGIFTQVTGSAPNRQWIIEWRGVRFDTSEEIRVAVVLQEGTNRFEYRYAQTGPGNGNSATVGVQATGSGSLFTQFSFNQPSVTPGLRLEAQLGCGPCVLCEYAVSPSTLSVGGDAVPSVTVTVTTGASCAWEATVRNTDAPWVKLVSAQLASGQVVTPRMVGELGDVNRRLALTGTGSATVTLAVGRNPGGAARTGTVLVAGQVVTVTQAGGSGGGAPLGATMAMFRPSNGYMYLKNRLISDFADQDFFYGTAGDVPIAGDWDGDGIDTPGIYRNVGGVMTFFLINNNTGGFADVSFAFGQPGDIPIAGDWDGNGTVTCGVYRPGNQTFFLRNANTGGNPDLTVVITGAQASDRPVAGRWVAGSPVTGVGLYRPGNGQFLLKNANVSGPADATFVMTTTGTPVAPVAGDWTRQGFAAVGVVVNVGGTIQFQLRTSNTAGPPELRVNYGAPGDVPLIGNWDGQVKLPPVSVP</sequence>
<dbReference type="EMBL" id="CP002515">
    <property type="protein sequence ID" value="AEP13299.1"/>
    <property type="molecule type" value="Genomic_DNA"/>
</dbReference>
<comment type="similarity">
    <text evidence="1 5">Belongs to the peptidase S8 family.</text>
</comment>